<sequence>MKRYLVTGGAGFIGSHLSRALLARGDSVVIFDSLDSGNLANITDLQKNPHLEFIEDTILNKTRLLSICSHIDGIFHLAALVSVQRSIDDPELNHSINVDGMFNVLESARKEKVPKIVFASSAALYGNAYVPPHKESFPPIPLSPYAVGKNLSEMYSSVYSSLYGIGCVCLRFFNVYGPYQDPSSPYSGVISKFLEAVTQEKNIIIFGDGEQTRDFVYVIDVVQALLLSMDKDVNGVFNVGTGFTSSINQLACNIIQLSNRKVEVIHMEARGGEVRHSCADITQAQEKLGYYPGYSLERGLFETYQWWKGT</sequence>
<dbReference type="OrthoDB" id="4907at2157"/>
<dbReference type="AlphaFoldDB" id="A0A2V2MZK1"/>
<dbReference type="EMBL" id="QGMY01000019">
    <property type="protein sequence ID" value="PWR69738.1"/>
    <property type="molecule type" value="Genomic_DNA"/>
</dbReference>
<dbReference type="Proteomes" id="UP000245657">
    <property type="component" value="Unassembled WGS sequence"/>
</dbReference>
<dbReference type="Pfam" id="PF16363">
    <property type="entry name" value="GDP_Man_Dehyd"/>
    <property type="match status" value="1"/>
</dbReference>
<organism evidence="2 3">
    <name type="scientific">Methanospirillum lacunae</name>
    <dbReference type="NCBI Taxonomy" id="668570"/>
    <lineage>
        <taxon>Archaea</taxon>
        <taxon>Methanobacteriati</taxon>
        <taxon>Methanobacteriota</taxon>
        <taxon>Stenosarchaea group</taxon>
        <taxon>Methanomicrobia</taxon>
        <taxon>Methanomicrobiales</taxon>
        <taxon>Methanospirillaceae</taxon>
        <taxon>Methanospirillum</taxon>
    </lineage>
</organism>
<dbReference type="PRINTS" id="PR01713">
    <property type="entry name" value="NUCEPIMERASE"/>
</dbReference>
<evidence type="ECO:0000313" key="2">
    <source>
        <dbReference type="EMBL" id="PWR69738.1"/>
    </source>
</evidence>
<dbReference type="PANTHER" id="PTHR43000">
    <property type="entry name" value="DTDP-D-GLUCOSE 4,6-DEHYDRATASE-RELATED"/>
    <property type="match status" value="1"/>
</dbReference>
<evidence type="ECO:0000259" key="1">
    <source>
        <dbReference type="Pfam" id="PF16363"/>
    </source>
</evidence>
<dbReference type="InterPro" id="IPR036291">
    <property type="entry name" value="NAD(P)-bd_dom_sf"/>
</dbReference>
<gene>
    <name evidence="2" type="ORF">DK846_17110</name>
</gene>
<dbReference type="InterPro" id="IPR016040">
    <property type="entry name" value="NAD(P)-bd_dom"/>
</dbReference>
<name>A0A2V2MZK1_9EURY</name>
<comment type="caution">
    <text evidence="2">The sequence shown here is derived from an EMBL/GenBank/DDBJ whole genome shotgun (WGS) entry which is preliminary data.</text>
</comment>
<reference evidence="2 3" key="1">
    <citation type="submission" date="2018-05" db="EMBL/GenBank/DDBJ databases">
        <title>Draft genome of Methanospirillum lacunae Ki8-1.</title>
        <authorList>
            <person name="Dueholm M.S."/>
            <person name="Nielsen P.H."/>
            <person name="Bakmann L.F."/>
            <person name="Otzen D.E."/>
        </authorList>
    </citation>
    <scope>NUCLEOTIDE SEQUENCE [LARGE SCALE GENOMIC DNA]</scope>
    <source>
        <strain evidence="2 3">Ki8-1</strain>
    </source>
</reference>
<proteinExistence type="predicted"/>
<feature type="domain" description="NAD(P)-binding" evidence="1">
    <location>
        <begin position="5"/>
        <end position="300"/>
    </location>
</feature>
<evidence type="ECO:0000313" key="3">
    <source>
        <dbReference type="Proteomes" id="UP000245657"/>
    </source>
</evidence>
<dbReference type="Gene3D" id="3.40.50.720">
    <property type="entry name" value="NAD(P)-binding Rossmann-like Domain"/>
    <property type="match status" value="1"/>
</dbReference>
<dbReference type="Gene3D" id="3.90.25.10">
    <property type="entry name" value="UDP-galactose 4-epimerase, domain 1"/>
    <property type="match status" value="1"/>
</dbReference>
<dbReference type="GeneID" id="97547164"/>
<accession>A0A2V2MZK1</accession>
<dbReference type="SUPFAM" id="SSF51735">
    <property type="entry name" value="NAD(P)-binding Rossmann-fold domains"/>
    <property type="match status" value="1"/>
</dbReference>
<dbReference type="RefSeq" id="WP_109970219.1">
    <property type="nucleotide sequence ID" value="NZ_CP176093.1"/>
</dbReference>
<protein>
    <submittedName>
        <fullName evidence="2">GDP-mannose 4,6-dehydratase</fullName>
    </submittedName>
</protein>
<keyword evidence="3" id="KW-1185">Reference proteome</keyword>